<gene>
    <name evidence="2" type="primary">W</name>
    <name evidence="2" type="ORF">GCM10016455_05520</name>
</gene>
<evidence type="ECO:0000259" key="1">
    <source>
        <dbReference type="Pfam" id="PF04965"/>
    </source>
</evidence>
<protein>
    <submittedName>
        <fullName evidence="2">Baseplate assembly protein</fullName>
    </submittedName>
</protein>
<keyword evidence="3" id="KW-1185">Reference proteome</keyword>
<dbReference type="RefSeq" id="WP_229836432.1">
    <property type="nucleotide sequence ID" value="NZ_BNCH01000001.1"/>
</dbReference>
<dbReference type="InterPro" id="IPR007048">
    <property type="entry name" value="IraD/Gp25-like"/>
</dbReference>
<evidence type="ECO:0000313" key="3">
    <source>
        <dbReference type="Proteomes" id="UP000609802"/>
    </source>
</evidence>
<dbReference type="Gene3D" id="3.10.450.40">
    <property type="match status" value="1"/>
</dbReference>
<dbReference type="SUPFAM" id="SSF160719">
    <property type="entry name" value="gpW/gp25-like"/>
    <property type="match status" value="1"/>
</dbReference>
<sequence length="115" mass="12357">MATMHGMSATTGRATSGLDHLQQSIRGILTTPIGSRVMRRDYGSRLFDLVDKPYSAANQLAIIAATADALLKWEPRFALDSVKVQSFAPGQVVIDLIGTYLPGGDPVRLEGIELS</sequence>
<dbReference type="EMBL" id="BNCH01000001">
    <property type="protein sequence ID" value="GHE88282.1"/>
    <property type="molecule type" value="Genomic_DNA"/>
</dbReference>
<organism evidence="2 3">
    <name type="scientific">Aliiroseovarius zhejiangensis</name>
    <dbReference type="NCBI Taxonomy" id="1632025"/>
    <lineage>
        <taxon>Bacteria</taxon>
        <taxon>Pseudomonadati</taxon>
        <taxon>Pseudomonadota</taxon>
        <taxon>Alphaproteobacteria</taxon>
        <taxon>Rhodobacterales</taxon>
        <taxon>Paracoccaceae</taxon>
        <taxon>Aliiroseovarius</taxon>
    </lineage>
</organism>
<proteinExistence type="predicted"/>
<comment type="caution">
    <text evidence="2">The sequence shown here is derived from an EMBL/GenBank/DDBJ whole genome shotgun (WGS) entry which is preliminary data.</text>
</comment>
<accession>A0ABQ3IS29</accession>
<dbReference type="Proteomes" id="UP000609802">
    <property type="component" value="Unassembled WGS sequence"/>
</dbReference>
<reference evidence="3" key="1">
    <citation type="journal article" date="2019" name="Int. J. Syst. Evol. Microbiol.">
        <title>The Global Catalogue of Microorganisms (GCM) 10K type strain sequencing project: providing services to taxonomists for standard genome sequencing and annotation.</title>
        <authorList>
            <consortium name="The Broad Institute Genomics Platform"/>
            <consortium name="The Broad Institute Genome Sequencing Center for Infectious Disease"/>
            <person name="Wu L."/>
            <person name="Ma J."/>
        </authorList>
    </citation>
    <scope>NUCLEOTIDE SEQUENCE [LARGE SCALE GENOMIC DNA]</scope>
    <source>
        <strain evidence="3">KCTC 42443</strain>
    </source>
</reference>
<feature type="domain" description="IraD/Gp25-like" evidence="1">
    <location>
        <begin position="16"/>
        <end position="85"/>
    </location>
</feature>
<dbReference type="Pfam" id="PF04965">
    <property type="entry name" value="GPW_gp25"/>
    <property type="match status" value="1"/>
</dbReference>
<evidence type="ECO:0000313" key="2">
    <source>
        <dbReference type="EMBL" id="GHE88282.1"/>
    </source>
</evidence>
<name>A0ABQ3IS29_9RHOB</name>